<evidence type="ECO:0000259" key="5">
    <source>
        <dbReference type="Pfam" id="PF22666"/>
    </source>
</evidence>
<name>A0A848QU25_9SPHN</name>
<evidence type="ECO:0000313" key="6">
    <source>
        <dbReference type="EMBL" id="NMW32956.1"/>
    </source>
</evidence>
<keyword evidence="7" id="KW-1185">Reference proteome</keyword>
<dbReference type="Proteomes" id="UP000561181">
    <property type="component" value="Unassembled WGS sequence"/>
</dbReference>
<evidence type="ECO:0000313" key="7">
    <source>
        <dbReference type="Proteomes" id="UP000561181"/>
    </source>
</evidence>
<dbReference type="AlphaFoldDB" id="A0A848QU25"/>
<dbReference type="NCBIfam" id="NF045579">
    <property type="entry name" value="rhamnoside_JR"/>
    <property type="match status" value="1"/>
</dbReference>
<dbReference type="InterPro" id="IPR008979">
    <property type="entry name" value="Galactose-bd-like_sf"/>
</dbReference>
<dbReference type="Pfam" id="PF22666">
    <property type="entry name" value="Glyco_hydro_2_N2"/>
    <property type="match status" value="1"/>
</dbReference>
<protein>
    <submittedName>
        <fullName evidence="6">Glycoside hydrolase</fullName>
    </submittedName>
</protein>
<evidence type="ECO:0000256" key="1">
    <source>
        <dbReference type="ARBA" id="ARBA00022729"/>
    </source>
</evidence>
<feature type="chain" id="PRO_5032421273" evidence="4">
    <location>
        <begin position="35"/>
        <end position="1072"/>
    </location>
</feature>
<dbReference type="PANTHER" id="PTHR43817">
    <property type="entry name" value="GLYCOSYL HYDROLASE"/>
    <property type="match status" value="1"/>
</dbReference>
<reference evidence="6 7" key="1">
    <citation type="submission" date="2020-04" db="EMBL/GenBank/DDBJ databases">
        <authorList>
            <person name="Liu A."/>
        </authorList>
    </citation>
    <scope>NUCLEOTIDE SEQUENCE [LARGE SCALE GENOMIC DNA]</scope>
    <source>
        <strain evidence="6 7">RZ02</strain>
    </source>
</reference>
<feature type="domain" description="Beta-mannosidase-like galactose-binding" evidence="5">
    <location>
        <begin position="908"/>
        <end position="978"/>
    </location>
</feature>
<evidence type="ECO:0000256" key="3">
    <source>
        <dbReference type="SAM" id="MobiDB-lite"/>
    </source>
</evidence>
<organism evidence="6 7">
    <name type="scientific">Pontixanthobacter rizhaonensis</name>
    <dbReference type="NCBI Taxonomy" id="2730337"/>
    <lineage>
        <taxon>Bacteria</taxon>
        <taxon>Pseudomonadati</taxon>
        <taxon>Pseudomonadota</taxon>
        <taxon>Alphaproteobacteria</taxon>
        <taxon>Sphingomonadales</taxon>
        <taxon>Erythrobacteraceae</taxon>
        <taxon>Pontixanthobacter</taxon>
    </lineage>
</organism>
<dbReference type="Pfam" id="PF17132">
    <property type="entry name" value="Glyco_hydro_106"/>
    <property type="match status" value="1"/>
</dbReference>
<accession>A0A848QU25</accession>
<evidence type="ECO:0000256" key="4">
    <source>
        <dbReference type="SAM" id="SignalP"/>
    </source>
</evidence>
<feature type="signal peptide" evidence="4">
    <location>
        <begin position="1"/>
        <end position="34"/>
    </location>
</feature>
<dbReference type="InterPro" id="IPR054593">
    <property type="entry name" value="Beta-mannosidase-like_N2"/>
</dbReference>
<gene>
    <name evidence="6" type="ORF">HKD42_12875</name>
</gene>
<feature type="region of interest" description="Disordered" evidence="3">
    <location>
        <begin position="1052"/>
        <end position="1072"/>
    </location>
</feature>
<keyword evidence="1 4" id="KW-0732">Signal</keyword>
<dbReference type="EMBL" id="JABCRE010000004">
    <property type="protein sequence ID" value="NMW32956.1"/>
    <property type="molecule type" value="Genomic_DNA"/>
</dbReference>
<dbReference type="PANTHER" id="PTHR43817:SF1">
    <property type="entry name" value="HYDROLASE, FAMILY 43, PUTATIVE (AFU_ORTHOLOGUE AFUA_3G01660)-RELATED"/>
    <property type="match status" value="1"/>
</dbReference>
<evidence type="ECO:0000256" key="2">
    <source>
        <dbReference type="ARBA" id="ARBA00022801"/>
    </source>
</evidence>
<dbReference type="GO" id="GO:0004553">
    <property type="term" value="F:hydrolase activity, hydrolyzing O-glycosyl compounds"/>
    <property type="evidence" value="ECO:0007669"/>
    <property type="project" value="UniProtKB-ARBA"/>
</dbReference>
<keyword evidence="2 6" id="KW-0378">Hydrolase</keyword>
<comment type="caution">
    <text evidence="6">The sequence shown here is derived from an EMBL/GenBank/DDBJ whole genome shotgun (WGS) entry which is preliminary data.</text>
</comment>
<dbReference type="RefSeq" id="WP_170014156.1">
    <property type="nucleotide sequence ID" value="NZ_JABCRE010000004.1"/>
</dbReference>
<proteinExistence type="predicted"/>
<sequence length="1072" mass="117850">MNFDIANWSFGLKAGFIQLALAIAGATATTNAFANPSIQELKAEFQSPPPDARPWTWFHVMSGNMSREGITKDLEAMADAGVGGIVLFHVTQGIPHGTVRFNSPEHLDLIAHVAAECERLGLLFNFHNADGWSSSGGPWITPEQSMKRIVWSETIVEGGPVNVQLQQPVSRAGLYEDVAVIAYPALATEKLDAKLSPTISASDPAFSVDLVTDGNRETQAILPASEEQPGWVKFAYDKAVTVRSLLLENSPSRGLAASLEKSDDGVTWENVKAFKTRRIGKFEWMVDDAFAPATARYFRVTTPAEIEFGELTLSAVPRIPDVTLHTSMAQGSGTQLPDKLDSASEALIDPAQIIDLSASLDDTGKLNATLPSGDWTVLRFGYTSTGATNVIASPEGTGFEVDKFAPAAFKAHYDGFIGPVLDRARAVAPNATNGVMIDSYEVGGQNWTAGYEELFAEKFGQSIVPWLPIYTGRLVSSAKDTRDMLAEIRSFNADLIRNNYYGVFADMMESQGLESYVQPYGMGPYDDVDIGSTASVPTGEFWMGREVAQLNDAVSAGRLYGKKMIAAEAFTAFESINWHFSPALAKKWGDRAWVNGINQFMFHRFAHQANTHVMPGMTMNRYGSHFDRTQPWWDQGGKAWFEYMARGHYLLRQGVPVVDIALYVGADSPVGCPEKNSMTDRLPKGVEFDCLNEETLLKRSQFVDGKLVVPTGQSYGMIWWPQNRFPSDAALARMEEARAAGVAVALAHQGDDAKHVFAQQGLSPRITSDYALPLFTQRRVGGTDFFFLLNLGEEDQYYDLAFAARGHAPELWDPVTGTTRPMASQLQTNGTTAVTIRLMAGESAFLAFDPKYTFKQPVPVTRFRAQDLTGPWAIAFDPLYSGKATIKTDTLFDLRTSEDPEIKHFSGKATYRHTFNWSGKMTEGERILLDLGQVEVTASVKLNGRDIGTVWTSPNQLDITAAVMRGENTLEIEVANLWVNRLIGDEMLEDTSGFVKAERWPKNTMVKWYSDNQPLPPGSRRTFTTQDFFAADDPLVPSGLIGPVQLIRERSHGQSNANAADEALEAPVRIAD</sequence>
<dbReference type="SUPFAM" id="SSF49785">
    <property type="entry name" value="Galactose-binding domain-like"/>
    <property type="match status" value="2"/>
</dbReference>
<dbReference type="Gene3D" id="2.60.120.260">
    <property type="entry name" value="Galactose-binding domain-like"/>
    <property type="match status" value="2"/>
</dbReference>